<name>A0A382AJF4_9ZZZZ</name>
<evidence type="ECO:0000313" key="2">
    <source>
        <dbReference type="EMBL" id="SVB01598.1"/>
    </source>
</evidence>
<sequence length="133" mass="14529">MMTRHGKLNLIGMLSLPVVTMVAVLVATKNGVFDAYAATYGYLFIINAIPMLFGGLVSWRLLRKAIGDPARMIAVTPTLIPAAIGIIWYLWRAIFPAEVAPGAEYIAAPQYLLIWVAGISLLAWLGGRIVRKM</sequence>
<dbReference type="AlphaFoldDB" id="A0A382AJF4"/>
<dbReference type="EMBL" id="UINC01025645">
    <property type="protein sequence ID" value="SVB01598.1"/>
    <property type="molecule type" value="Genomic_DNA"/>
</dbReference>
<feature type="transmembrane region" description="Helical" evidence="1">
    <location>
        <begin position="40"/>
        <end position="61"/>
    </location>
</feature>
<proteinExistence type="predicted"/>
<feature type="transmembrane region" description="Helical" evidence="1">
    <location>
        <begin position="73"/>
        <end position="91"/>
    </location>
</feature>
<accession>A0A382AJF4</accession>
<gene>
    <name evidence="2" type="ORF">METZ01_LOCUS154452</name>
</gene>
<reference evidence="2" key="1">
    <citation type="submission" date="2018-05" db="EMBL/GenBank/DDBJ databases">
        <authorList>
            <person name="Lanie J.A."/>
            <person name="Ng W.-L."/>
            <person name="Kazmierczak K.M."/>
            <person name="Andrzejewski T.M."/>
            <person name="Davidsen T.M."/>
            <person name="Wayne K.J."/>
            <person name="Tettelin H."/>
            <person name="Glass J.I."/>
            <person name="Rusch D."/>
            <person name="Podicherti R."/>
            <person name="Tsui H.-C.T."/>
            <person name="Winkler M.E."/>
        </authorList>
    </citation>
    <scope>NUCLEOTIDE SEQUENCE</scope>
</reference>
<protein>
    <submittedName>
        <fullName evidence="2">Uncharacterized protein</fullName>
    </submittedName>
</protein>
<keyword evidence="1" id="KW-0812">Transmembrane</keyword>
<keyword evidence="1" id="KW-0472">Membrane</keyword>
<keyword evidence="1" id="KW-1133">Transmembrane helix</keyword>
<evidence type="ECO:0000256" key="1">
    <source>
        <dbReference type="SAM" id="Phobius"/>
    </source>
</evidence>
<organism evidence="2">
    <name type="scientific">marine metagenome</name>
    <dbReference type="NCBI Taxonomy" id="408172"/>
    <lineage>
        <taxon>unclassified sequences</taxon>
        <taxon>metagenomes</taxon>
        <taxon>ecological metagenomes</taxon>
    </lineage>
</organism>
<feature type="transmembrane region" description="Helical" evidence="1">
    <location>
        <begin position="7"/>
        <end position="28"/>
    </location>
</feature>
<feature type="transmembrane region" description="Helical" evidence="1">
    <location>
        <begin position="111"/>
        <end position="130"/>
    </location>
</feature>